<accession>A0A7F5RKC0</accession>
<evidence type="ECO:0000313" key="3">
    <source>
        <dbReference type="RefSeq" id="XP_025836458.1"/>
    </source>
</evidence>
<dbReference type="GO" id="GO:0003677">
    <property type="term" value="F:DNA binding"/>
    <property type="evidence" value="ECO:0007669"/>
    <property type="project" value="InterPro"/>
</dbReference>
<dbReference type="GO" id="GO:0006310">
    <property type="term" value="P:DNA recombination"/>
    <property type="evidence" value="ECO:0007669"/>
    <property type="project" value="UniProtKB-KW"/>
</dbReference>
<gene>
    <name evidence="3" type="primary">LOC112906482</name>
</gene>
<dbReference type="InterPro" id="IPR013762">
    <property type="entry name" value="Integrase-like_cat_sf"/>
</dbReference>
<dbReference type="GO" id="GO:0015074">
    <property type="term" value="P:DNA integration"/>
    <property type="evidence" value="ECO:0007669"/>
    <property type="project" value="InterPro"/>
</dbReference>
<keyword evidence="1" id="KW-0233">DNA recombination</keyword>
<dbReference type="SUPFAM" id="SSF56349">
    <property type="entry name" value="DNA breaking-rejoining enzymes"/>
    <property type="match status" value="1"/>
</dbReference>
<dbReference type="GeneID" id="112906482"/>
<keyword evidence="2" id="KW-1185">Reference proteome</keyword>
<dbReference type="PANTHER" id="PTHR33480">
    <property type="entry name" value="SET DOMAIN-CONTAINING PROTEIN-RELATED"/>
    <property type="match status" value="1"/>
</dbReference>
<evidence type="ECO:0000256" key="1">
    <source>
        <dbReference type="ARBA" id="ARBA00023172"/>
    </source>
</evidence>
<dbReference type="Gene3D" id="1.10.443.10">
    <property type="entry name" value="Intergrase catalytic core"/>
    <property type="match status" value="1"/>
</dbReference>
<dbReference type="AlphaFoldDB" id="A0A7F5RKC0"/>
<organism evidence="2 3">
    <name type="scientific">Agrilus planipennis</name>
    <name type="common">Emerald ash borer</name>
    <name type="synonym">Agrilus marcopoli</name>
    <dbReference type="NCBI Taxonomy" id="224129"/>
    <lineage>
        <taxon>Eukaryota</taxon>
        <taxon>Metazoa</taxon>
        <taxon>Ecdysozoa</taxon>
        <taxon>Arthropoda</taxon>
        <taxon>Hexapoda</taxon>
        <taxon>Insecta</taxon>
        <taxon>Pterygota</taxon>
        <taxon>Neoptera</taxon>
        <taxon>Endopterygota</taxon>
        <taxon>Coleoptera</taxon>
        <taxon>Polyphaga</taxon>
        <taxon>Elateriformia</taxon>
        <taxon>Buprestoidea</taxon>
        <taxon>Buprestidae</taxon>
        <taxon>Agrilinae</taxon>
        <taxon>Agrilus</taxon>
    </lineage>
</organism>
<dbReference type="InParanoid" id="A0A7F5RKC0"/>
<dbReference type="PANTHER" id="PTHR33480:SF1">
    <property type="entry name" value="TYR RECOMBINASE DOMAIN-CONTAINING PROTEIN"/>
    <property type="match status" value="1"/>
</dbReference>
<name>A0A7F5RKC0_AGRPL</name>
<reference evidence="3" key="1">
    <citation type="submission" date="2025-08" db="UniProtKB">
        <authorList>
            <consortium name="RefSeq"/>
        </authorList>
    </citation>
    <scope>IDENTIFICATION</scope>
    <source>
        <tissue evidence="3">Entire body</tissue>
    </source>
</reference>
<sequence length="463" mass="53338">MSLQYLKWSNKEETKQNIKELRQLITSHWCNELSSLALKDIKEKHWEKPVQLPLTKDIEAFQLYLNSRADKAYESLAKIGQYSKLDYKILTECVFTLVVMFNRKRVGDVQYLKIDTYESTSGTQIPETFMESLTTVEKVLSQKFKRVVTSGKGSKPVPILFSNRLQKFVSCLLNVRKKSDIVPKSNPYLFANPGSINRWISGTNVISRLAKECGAENPSVLTSTKFRKHIATTLQLLSMDENDMEQIAKFMGHTPKTHAEFYRLPQDIYQTAKVAKILLLLDKGKGHQFHGKNINDIELKDDIYYSSESEIDDEEDIPLSERVLRQLSKNHTKETSLQSDAIKCLDTTLKVTENTCKEKSSETKNRCIGRGRCEERVVPKNDTDRIGQSKGTEGRRKWSVQEKRLVLNHFKNHIKKHITPKKTECEQLIRQNLEILKNKDWTAPVLFPGVPKVMTIVIVERCV</sequence>
<dbReference type="KEGG" id="apln:112906482"/>
<dbReference type="Proteomes" id="UP000192223">
    <property type="component" value="Unplaced"/>
</dbReference>
<dbReference type="InterPro" id="IPR011010">
    <property type="entry name" value="DNA_brk_join_enz"/>
</dbReference>
<evidence type="ECO:0000313" key="2">
    <source>
        <dbReference type="Proteomes" id="UP000192223"/>
    </source>
</evidence>
<dbReference type="OrthoDB" id="10066972at2759"/>
<dbReference type="RefSeq" id="XP_025836458.1">
    <property type="nucleotide sequence ID" value="XM_025980673.1"/>
</dbReference>
<proteinExistence type="predicted"/>
<protein>
    <submittedName>
        <fullName evidence="3">Uncharacterized protein LOC112906482</fullName>
    </submittedName>
</protein>